<dbReference type="OrthoDB" id="5597089at2"/>
<dbReference type="Proteomes" id="UP000037600">
    <property type="component" value="Unassembled WGS sequence"/>
</dbReference>
<dbReference type="STRING" id="1513271.XM47_09690"/>
<name>A0A0J8JL62_9ALTE</name>
<dbReference type="AlphaFoldDB" id="A0A0J8JL62"/>
<accession>A0A0J8JL62</accession>
<organism evidence="1 2">
    <name type="scientific">Catenovulum maritimum</name>
    <dbReference type="NCBI Taxonomy" id="1513271"/>
    <lineage>
        <taxon>Bacteria</taxon>
        <taxon>Pseudomonadati</taxon>
        <taxon>Pseudomonadota</taxon>
        <taxon>Gammaproteobacteria</taxon>
        <taxon>Alteromonadales</taxon>
        <taxon>Alteromonadaceae</taxon>
        <taxon>Catenovulum</taxon>
    </lineage>
</organism>
<dbReference type="RefSeq" id="WP_048692074.1">
    <property type="nucleotide sequence ID" value="NZ_KQ130489.1"/>
</dbReference>
<comment type="caution">
    <text evidence="1">The sequence shown here is derived from an EMBL/GenBank/DDBJ whole genome shotgun (WGS) entry which is preliminary data.</text>
</comment>
<keyword evidence="2" id="KW-1185">Reference proteome</keyword>
<dbReference type="InterPro" id="IPR021936">
    <property type="entry name" value="DUF3549"/>
</dbReference>
<evidence type="ECO:0000313" key="1">
    <source>
        <dbReference type="EMBL" id="KMT65296.1"/>
    </source>
</evidence>
<evidence type="ECO:0008006" key="3">
    <source>
        <dbReference type="Google" id="ProtNLM"/>
    </source>
</evidence>
<proteinExistence type="predicted"/>
<protein>
    <recommendedName>
        <fullName evidence="3">DUF3549 domain-containing protein</fullName>
    </recommendedName>
</protein>
<dbReference type="EMBL" id="LAZL01000012">
    <property type="protein sequence ID" value="KMT65296.1"/>
    <property type="molecule type" value="Genomic_DNA"/>
</dbReference>
<evidence type="ECO:0000313" key="2">
    <source>
        <dbReference type="Proteomes" id="UP000037600"/>
    </source>
</evidence>
<reference evidence="1 2" key="1">
    <citation type="submission" date="2015-04" db="EMBL/GenBank/DDBJ databases">
        <title>Draft Genome Sequence of the Novel Agar-Digesting Marine Bacterium Q1.</title>
        <authorList>
            <person name="Li Y."/>
            <person name="Li D."/>
            <person name="Chen G."/>
            <person name="Du Z."/>
        </authorList>
    </citation>
    <scope>NUCLEOTIDE SEQUENCE [LARGE SCALE GENOMIC DNA]</scope>
    <source>
        <strain evidence="1 2">Q1</strain>
    </source>
</reference>
<sequence>MQQISTLFQLVQSAGCDYCVFDFGRRISEISKTEFEQFENGTIPYPFPIQKTAKFALVYWPIGGVKNPYIWFMNLPLDEESNIVAASRNHFAAIIEEALGDQISSGSEQQALPDNPYIKAPDQKKLAIINAKLKHKLGLPAASSLAQVEAMFSSANFDDWQSLQMQGLADFIAKLDDTKYQSYFDKCFFEIPEDLLTELASFIEHQSISRALFNKIVRQLETDFTDSNRNLALVRCIAAHANEQKFKALLTEQFNQKNSACDSVNLLSILSARCWPALTDPLLLTLFLEHLAQSEKAGLFSALFTDLVALPSLRRLIFILLQDPNSLTQTRAAVQLMVKETYGTTH</sequence>
<gene>
    <name evidence="1" type="ORF">XM47_09690</name>
</gene>
<dbReference type="Pfam" id="PF12069">
    <property type="entry name" value="DUF3549"/>
    <property type="match status" value="1"/>
</dbReference>